<keyword evidence="2" id="KW-1003">Cell membrane</keyword>
<gene>
    <name evidence="8" type="ORF">MFLO_09457</name>
</gene>
<proteinExistence type="predicted"/>
<organism evidence="8 9">
    <name type="scientific">Listeria floridensis FSL S10-1187</name>
    <dbReference type="NCBI Taxonomy" id="1265817"/>
    <lineage>
        <taxon>Bacteria</taxon>
        <taxon>Bacillati</taxon>
        <taxon>Bacillota</taxon>
        <taxon>Bacilli</taxon>
        <taxon>Bacillales</taxon>
        <taxon>Listeriaceae</taxon>
        <taxon>Listeria</taxon>
    </lineage>
</organism>
<comment type="caution">
    <text evidence="8">The sequence shown here is derived from an EMBL/GenBank/DDBJ whole genome shotgun (WGS) entry which is preliminary data.</text>
</comment>
<keyword evidence="7" id="KW-0732">Signal</keyword>
<evidence type="ECO:0000313" key="8">
    <source>
        <dbReference type="EMBL" id="EUJ31264.1"/>
    </source>
</evidence>
<dbReference type="PANTHER" id="PTHR39083:SF1">
    <property type="entry name" value="CYCLIC DI-GMP-BINDING PROTEIN"/>
    <property type="match status" value="1"/>
</dbReference>
<sequence>MKKVLAGLLLGCSLLFFANLHAEAADHSYQFVLGNDQDARGKYTTTKQNFTLEDYWDTDSVKFKMIYKVTQLLEQEASTITFSINDVPFYSFKPDKNDPGTKEIEVEVPKNKLKKGANVLTIEGYVYTTLSDERCTIDETPANWLHIDKATTINVQYNERAFKNTIADFSKRFTGIDTVKNHWSGIFTSAKNTDAELESGLRALSAYAARNPLDDEALGFSSVADSERRGKTDYQLVIAKFKNLDADFQNDVTDSSRLKEEALVKLVNHSGKHILIVTSKNDAALETAGRLLANKDLTAQLGSDEKWVKQDEDVATEKTKIDREIKLSYAGDKVKGIGHVEQEYFVKVPSNRMVADGTKVNLRFRYSQNLDFKHSLVTILINGKPIGSKKLTADKANNDSFTINVPKDMNIIGNFNVTVAFDLILEDNYCGFIGDSEIPWGYVTSDTTFDLHTSEKQELLFNYYPYPFITDGAYENTLVVLPNKVGLTELATLENLFNLLGQFTDGNNGTLNVVNSKNLTNQNNKQNMIAIGKMTSNQVLKKANPNLYFAYNKTGTRFVSNEKMKIDSSYGDRIGSVQLLPSVYNKNRALLAVTGATPEMTELGSTLLSSSEMLSKTYGDGVLIDQDENIHAYRFKKVAGDTESFNLKRALEENSSAVPFLIVAALALGILVVAVVLLVRKYRKK</sequence>
<dbReference type="RefSeq" id="WP_036097456.1">
    <property type="nucleotide sequence ID" value="NZ_AODF01000019.1"/>
</dbReference>
<evidence type="ECO:0000256" key="1">
    <source>
        <dbReference type="ARBA" id="ARBA00004162"/>
    </source>
</evidence>
<dbReference type="PANTHER" id="PTHR39083">
    <property type="entry name" value="CYCLIC DI-GMP-BINDING PROTEIN"/>
    <property type="match status" value="1"/>
</dbReference>
<keyword evidence="9" id="KW-1185">Reference proteome</keyword>
<keyword evidence="4 6" id="KW-1133">Transmembrane helix</keyword>
<dbReference type="Pfam" id="PF03170">
    <property type="entry name" value="BcsB"/>
    <property type="match status" value="1"/>
</dbReference>
<evidence type="ECO:0008006" key="10">
    <source>
        <dbReference type="Google" id="ProtNLM"/>
    </source>
</evidence>
<feature type="transmembrane region" description="Helical" evidence="6">
    <location>
        <begin position="657"/>
        <end position="679"/>
    </location>
</feature>
<reference evidence="8 9" key="1">
    <citation type="journal article" date="2014" name="Int. J. Syst. Evol. Microbiol.">
        <title>Listeria floridensis sp. nov., Listeria aquatica sp. nov., Listeria cornellensis sp. nov., Listeria riparia sp. nov. and Listeria grandensis sp. nov., from agricultural and natural environments.</title>
        <authorList>
            <person name="den Bakker H.C."/>
            <person name="Warchocki S."/>
            <person name="Wright E.M."/>
            <person name="Allred A.F."/>
            <person name="Ahlstrom C."/>
            <person name="Manuel C.S."/>
            <person name="Stasiewicz M.J."/>
            <person name="Burrell A."/>
            <person name="Roof S."/>
            <person name="Strawn L."/>
            <person name="Fortes E.D."/>
            <person name="Nightingale K.K."/>
            <person name="Kephart D."/>
            <person name="Wiedmann M."/>
        </authorList>
    </citation>
    <scope>NUCLEOTIDE SEQUENCE [LARGE SCALE GENOMIC DNA]</scope>
    <source>
        <strain evidence="8 9">FSL S10-1187</strain>
    </source>
</reference>
<keyword evidence="5 6" id="KW-0472">Membrane</keyword>
<accession>A0ABP3AXC9</accession>
<dbReference type="Proteomes" id="UP000019249">
    <property type="component" value="Unassembled WGS sequence"/>
</dbReference>
<evidence type="ECO:0000256" key="7">
    <source>
        <dbReference type="SAM" id="SignalP"/>
    </source>
</evidence>
<evidence type="ECO:0000256" key="4">
    <source>
        <dbReference type="ARBA" id="ARBA00022989"/>
    </source>
</evidence>
<evidence type="ECO:0000313" key="9">
    <source>
        <dbReference type="Proteomes" id="UP000019249"/>
    </source>
</evidence>
<dbReference type="Gene3D" id="2.60.120.260">
    <property type="entry name" value="Galactose-binding domain-like"/>
    <property type="match status" value="2"/>
</dbReference>
<feature type="chain" id="PRO_5046735381" description="Cellulose synthase catalytic subunit" evidence="7">
    <location>
        <begin position="25"/>
        <end position="685"/>
    </location>
</feature>
<evidence type="ECO:0000256" key="3">
    <source>
        <dbReference type="ARBA" id="ARBA00022692"/>
    </source>
</evidence>
<dbReference type="InterPro" id="IPR018513">
    <property type="entry name" value="Cell_synthase_bac"/>
</dbReference>
<comment type="subcellular location">
    <subcellularLocation>
        <location evidence="1">Cell membrane</location>
        <topology evidence="1">Single-pass membrane protein</topology>
    </subcellularLocation>
</comment>
<feature type="signal peptide" evidence="7">
    <location>
        <begin position="1"/>
        <end position="24"/>
    </location>
</feature>
<evidence type="ECO:0000256" key="6">
    <source>
        <dbReference type="SAM" id="Phobius"/>
    </source>
</evidence>
<dbReference type="EMBL" id="AODF01000019">
    <property type="protein sequence ID" value="EUJ31264.1"/>
    <property type="molecule type" value="Genomic_DNA"/>
</dbReference>
<keyword evidence="3 6" id="KW-0812">Transmembrane</keyword>
<evidence type="ECO:0000256" key="5">
    <source>
        <dbReference type="ARBA" id="ARBA00023136"/>
    </source>
</evidence>
<evidence type="ECO:0000256" key="2">
    <source>
        <dbReference type="ARBA" id="ARBA00022475"/>
    </source>
</evidence>
<protein>
    <recommendedName>
        <fullName evidence="10">Cellulose synthase catalytic subunit</fullName>
    </recommendedName>
</protein>
<name>A0ABP3AXC9_9LIST</name>